<evidence type="ECO:0000256" key="16">
    <source>
        <dbReference type="ARBA" id="ARBA00023125"/>
    </source>
</evidence>
<dbReference type="InterPro" id="IPR001126">
    <property type="entry name" value="UmuC"/>
</dbReference>
<evidence type="ECO:0000256" key="5">
    <source>
        <dbReference type="ARBA" id="ARBA00016178"/>
    </source>
</evidence>
<keyword evidence="14" id="KW-0460">Magnesium</keyword>
<name>A0ABD3B5V6_9GENT</name>
<evidence type="ECO:0000259" key="22">
    <source>
        <dbReference type="PROSITE" id="PS51907"/>
    </source>
</evidence>
<dbReference type="InterPro" id="IPR024728">
    <property type="entry name" value="PolY_HhH_motif"/>
</dbReference>
<dbReference type="Gene3D" id="3.30.1490.100">
    <property type="entry name" value="DNA polymerase, Y-family, little finger domain"/>
    <property type="match status" value="1"/>
</dbReference>
<evidence type="ECO:0000256" key="9">
    <source>
        <dbReference type="ARBA" id="ARBA00022705"/>
    </source>
</evidence>
<keyword evidence="8" id="KW-0548">Nucleotidyltransferase</keyword>
<dbReference type="InterPro" id="IPR041298">
    <property type="entry name" value="UBZ3"/>
</dbReference>
<organism evidence="23 24">
    <name type="scientific">Cinchona calisaya</name>
    <dbReference type="NCBI Taxonomy" id="153742"/>
    <lineage>
        <taxon>Eukaryota</taxon>
        <taxon>Viridiplantae</taxon>
        <taxon>Streptophyta</taxon>
        <taxon>Embryophyta</taxon>
        <taxon>Tracheophyta</taxon>
        <taxon>Spermatophyta</taxon>
        <taxon>Magnoliopsida</taxon>
        <taxon>eudicotyledons</taxon>
        <taxon>Gunneridae</taxon>
        <taxon>Pentapetalae</taxon>
        <taxon>asterids</taxon>
        <taxon>lamiids</taxon>
        <taxon>Gentianales</taxon>
        <taxon>Rubiaceae</taxon>
        <taxon>Cinchonoideae</taxon>
        <taxon>Cinchoneae</taxon>
        <taxon>Cinchona</taxon>
    </lineage>
</organism>
<dbReference type="InterPro" id="IPR017961">
    <property type="entry name" value="DNA_pol_Y-fam_little_finger"/>
</dbReference>
<keyword evidence="17" id="KW-0234">DNA repair</keyword>
<evidence type="ECO:0000313" key="23">
    <source>
        <dbReference type="EMBL" id="KAL3538796.1"/>
    </source>
</evidence>
<keyword evidence="15" id="KW-0239">DNA-directed DNA polymerase</keyword>
<dbReference type="GO" id="GO:0006260">
    <property type="term" value="P:DNA replication"/>
    <property type="evidence" value="ECO:0007669"/>
    <property type="project" value="UniProtKB-KW"/>
</dbReference>
<dbReference type="SUPFAM" id="SSF100879">
    <property type="entry name" value="Lesion bypass DNA polymerase (Y-family), little finger domain"/>
    <property type="match status" value="1"/>
</dbReference>
<evidence type="ECO:0000256" key="3">
    <source>
        <dbReference type="ARBA" id="ARBA00010945"/>
    </source>
</evidence>
<reference evidence="23 24" key="1">
    <citation type="submission" date="2024-11" db="EMBL/GenBank/DDBJ databases">
        <title>A near-complete genome assembly of Cinchona calisaya.</title>
        <authorList>
            <person name="Lian D.C."/>
            <person name="Zhao X.W."/>
            <person name="Wei L."/>
        </authorList>
    </citation>
    <scope>NUCLEOTIDE SEQUENCE [LARGE SCALE GENOMIC DNA]</scope>
    <source>
        <tissue evidence="23">Nenye</tissue>
    </source>
</reference>
<protein>
    <recommendedName>
        <fullName evidence="5">DNA polymerase kappa</fullName>
        <ecNumber evidence="4">2.7.7.7</ecNumber>
    </recommendedName>
</protein>
<evidence type="ECO:0000256" key="20">
    <source>
        <dbReference type="SAM" id="MobiDB-lite"/>
    </source>
</evidence>
<dbReference type="FunFam" id="1.10.150.810:FF:000001">
    <property type="entry name" value="DNA polymerase kappa"/>
    <property type="match status" value="1"/>
</dbReference>
<dbReference type="InterPro" id="IPR036775">
    <property type="entry name" value="DNA_pol_Y-fam_lit_finger_sf"/>
</dbReference>
<dbReference type="GO" id="GO:0008270">
    <property type="term" value="F:zinc ion binding"/>
    <property type="evidence" value="ECO:0007669"/>
    <property type="project" value="UniProtKB-KW"/>
</dbReference>
<keyword evidence="7" id="KW-0808">Transferase</keyword>
<dbReference type="FunFam" id="3.30.70.270:FF:000014">
    <property type="entry name" value="DNA polymerase kappa subunit"/>
    <property type="match status" value="1"/>
</dbReference>
<dbReference type="PANTHER" id="PTHR11076:SF33">
    <property type="entry name" value="DNA POLYMERASE KAPPA"/>
    <property type="match status" value="1"/>
</dbReference>
<keyword evidence="6" id="KW-0515">Mutator protein</keyword>
<dbReference type="Gene3D" id="3.40.1170.60">
    <property type="match status" value="1"/>
</dbReference>
<dbReference type="FunFam" id="3.30.1490.100:FF:000004">
    <property type="entry name" value="DNA polymerase IV"/>
    <property type="match status" value="1"/>
</dbReference>
<dbReference type="EMBL" id="JBJUIK010000001">
    <property type="protein sequence ID" value="KAL3538796.1"/>
    <property type="molecule type" value="Genomic_DNA"/>
</dbReference>
<evidence type="ECO:0000256" key="15">
    <source>
        <dbReference type="ARBA" id="ARBA00022932"/>
    </source>
</evidence>
<feature type="domain" description="UBZ3-type" evidence="22">
    <location>
        <begin position="614"/>
        <end position="651"/>
    </location>
</feature>
<feature type="region of interest" description="Disordered" evidence="20">
    <location>
        <begin position="668"/>
        <end position="693"/>
    </location>
</feature>
<dbReference type="Pfam" id="PF18439">
    <property type="entry name" value="zf_UBZ"/>
    <property type="match status" value="1"/>
</dbReference>
<dbReference type="Proteomes" id="UP001630127">
    <property type="component" value="Unassembled WGS sequence"/>
</dbReference>
<keyword evidence="10" id="KW-0479">Metal-binding</keyword>
<dbReference type="Pfam" id="PF00817">
    <property type="entry name" value="IMS"/>
    <property type="match status" value="1"/>
</dbReference>
<dbReference type="EC" id="2.7.7.7" evidence="4"/>
<evidence type="ECO:0000256" key="7">
    <source>
        <dbReference type="ARBA" id="ARBA00022679"/>
    </source>
</evidence>
<dbReference type="InterPro" id="IPR022880">
    <property type="entry name" value="DNApol_IV"/>
</dbReference>
<dbReference type="InterPro" id="IPR043128">
    <property type="entry name" value="Rev_trsase/Diguanyl_cyclase"/>
</dbReference>
<keyword evidence="18" id="KW-0539">Nucleus</keyword>
<evidence type="ECO:0000313" key="24">
    <source>
        <dbReference type="Proteomes" id="UP001630127"/>
    </source>
</evidence>
<keyword evidence="11" id="KW-0227">DNA damage</keyword>
<evidence type="ECO:0000256" key="19">
    <source>
        <dbReference type="ARBA" id="ARBA00049244"/>
    </source>
</evidence>
<keyword evidence="13" id="KW-0862">Zinc</keyword>
<dbReference type="Pfam" id="PF11799">
    <property type="entry name" value="IMS_C"/>
    <property type="match status" value="1"/>
</dbReference>
<evidence type="ECO:0000256" key="6">
    <source>
        <dbReference type="ARBA" id="ARBA00022457"/>
    </source>
</evidence>
<evidence type="ECO:0000256" key="18">
    <source>
        <dbReference type="ARBA" id="ARBA00023242"/>
    </source>
</evidence>
<dbReference type="FunFam" id="1.10.150.810:FF:000003">
    <property type="entry name" value="DNA polymerase kappa subunit"/>
    <property type="match status" value="1"/>
</dbReference>
<accession>A0ABD3B5V6</accession>
<feature type="region of interest" description="Disordered" evidence="20">
    <location>
        <begin position="1"/>
        <end position="25"/>
    </location>
</feature>
<keyword evidence="16" id="KW-0238">DNA-binding</keyword>
<evidence type="ECO:0000256" key="1">
    <source>
        <dbReference type="ARBA" id="ARBA00001946"/>
    </source>
</evidence>
<comment type="caution">
    <text evidence="23">The sequence shown here is derived from an EMBL/GenBank/DDBJ whole genome shotgun (WGS) entry which is preliminary data.</text>
</comment>
<evidence type="ECO:0000256" key="10">
    <source>
        <dbReference type="ARBA" id="ARBA00022723"/>
    </source>
</evidence>
<evidence type="ECO:0000259" key="21">
    <source>
        <dbReference type="PROSITE" id="PS50173"/>
    </source>
</evidence>
<dbReference type="HAMAP" id="MF_01113">
    <property type="entry name" value="DNApol_IV"/>
    <property type="match status" value="1"/>
</dbReference>
<dbReference type="Gene3D" id="3.30.70.270">
    <property type="match status" value="1"/>
</dbReference>
<dbReference type="NCBIfam" id="NF002677">
    <property type="entry name" value="PRK02406.1"/>
    <property type="match status" value="1"/>
</dbReference>
<dbReference type="GO" id="GO:0003887">
    <property type="term" value="F:DNA-directed DNA polymerase activity"/>
    <property type="evidence" value="ECO:0007669"/>
    <property type="project" value="UniProtKB-KW"/>
</dbReference>
<dbReference type="GO" id="GO:0005634">
    <property type="term" value="C:nucleus"/>
    <property type="evidence" value="ECO:0007669"/>
    <property type="project" value="UniProtKB-SubCell"/>
</dbReference>
<keyword evidence="9" id="KW-0235">DNA replication</keyword>
<evidence type="ECO:0000256" key="2">
    <source>
        <dbReference type="ARBA" id="ARBA00004123"/>
    </source>
</evidence>
<dbReference type="PIRSF" id="PIRSF036603">
    <property type="entry name" value="DPol_eta"/>
    <property type="match status" value="1"/>
</dbReference>
<sequence>MAEMAKKSEIALVGPSDYNSSQPKKPWQSYHTVYTNAKAGMEGVDKEKVQRIVYEMSKGSKYFENEERKEAYMKQKIENMRARSAKLSAADLSRDQKFADKRILELEARRDLSRIWLHVDMDAFYAAVETLCNPALEGKPMAVGGMSMISTANYEARKFGVRAAMPGFIACKLCPELIFVPVDFKKYTHYSDLTRKVFQNYDPNFMAASLDEAYLDITNVCQERGITGADVAEELRTNVYVETGLTCSAGVAPNRLLAKVCSDINKPNGQFVLPNDRMAVMTFISSLPIRKIGGIGKVTEQILKNVFGITTCEEMLERSGFLCALFSHSSSDFFLSVALGLGGTDTPQIRSRKSISSERTFSATDDQAVLNKKLVDLAEMLSADMKKEGISGKTLTLKLKPASFEVRTRAVTLPNFISSSDDILKHASKLLKAELPVSLRLIGLRMSQFNDDKNGVPSDPTQRTLSNYIVPGDPSRRNINDSMQLGSDISANAFSVTIDTDFPTDDHESCSELMNSGSYYEMSDFTHGNCILGQKTGEVESNLEPQQNELTQKFIDPGVEETSLEPFANGESHWVKRDPFLGEFEGSNSPRLENRINHEDLEVGSSSNQKVSFFWMEDYKCSLCGVELPPSFADERQEHSDFHLAERLQKEESTNNLKSLAISQRLVEREHAVSHSKPRKRKKSSSTDSKHVPIDAYFTKTSQNF</sequence>
<dbReference type="GO" id="GO:0003677">
    <property type="term" value="F:DNA binding"/>
    <property type="evidence" value="ECO:0007669"/>
    <property type="project" value="UniProtKB-KW"/>
</dbReference>
<dbReference type="CDD" id="cd03586">
    <property type="entry name" value="PolY_Pol_IV_kappa"/>
    <property type="match status" value="1"/>
</dbReference>
<evidence type="ECO:0000256" key="17">
    <source>
        <dbReference type="ARBA" id="ARBA00023204"/>
    </source>
</evidence>
<evidence type="ECO:0000256" key="4">
    <source>
        <dbReference type="ARBA" id="ARBA00012417"/>
    </source>
</evidence>
<dbReference type="Pfam" id="PF11798">
    <property type="entry name" value="IMS_HHH"/>
    <property type="match status" value="1"/>
</dbReference>
<dbReference type="SUPFAM" id="SSF56672">
    <property type="entry name" value="DNA/RNA polymerases"/>
    <property type="match status" value="1"/>
</dbReference>
<evidence type="ECO:0000256" key="11">
    <source>
        <dbReference type="ARBA" id="ARBA00022763"/>
    </source>
</evidence>
<dbReference type="FunFam" id="3.40.1170.60:FF:000002">
    <property type="entry name" value="Polymerase (DNA directed) kappa"/>
    <property type="match status" value="1"/>
</dbReference>
<dbReference type="PROSITE" id="PS51907">
    <property type="entry name" value="ZF_UBZ3"/>
    <property type="match status" value="1"/>
</dbReference>
<comment type="similarity">
    <text evidence="3">Belongs to the DNA polymerase type-Y family.</text>
</comment>
<dbReference type="GO" id="GO:0006281">
    <property type="term" value="P:DNA repair"/>
    <property type="evidence" value="ECO:0007669"/>
    <property type="project" value="UniProtKB-KW"/>
</dbReference>
<evidence type="ECO:0000256" key="13">
    <source>
        <dbReference type="ARBA" id="ARBA00022833"/>
    </source>
</evidence>
<keyword evidence="24" id="KW-1185">Reference proteome</keyword>
<dbReference type="PROSITE" id="PS50173">
    <property type="entry name" value="UMUC"/>
    <property type="match status" value="1"/>
</dbReference>
<gene>
    <name evidence="23" type="ORF">ACH5RR_002162</name>
</gene>
<proteinExistence type="inferred from homology"/>
<feature type="compositionally biased region" description="Basic residues" evidence="20">
    <location>
        <begin position="674"/>
        <end position="684"/>
    </location>
</feature>
<dbReference type="InterPro" id="IPR043502">
    <property type="entry name" value="DNA/RNA_pol_sf"/>
</dbReference>
<evidence type="ECO:0000256" key="14">
    <source>
        <dbReference type="ARBA" id="ARBA00022842"/>
    </source>
</evidence>
<evidence type="ECO:0000256" key="8">
    <source>
        <dbReference type="ARBA" id="ARBA00022695"/>
    </source>
</evidence>
<dbReference type="PANTHER" id="PTHR11076">
    <property type="entry name" value="DNA REPAIR POLYMERASE UMUC / TRANSFERASE FAMILY MEMBER"/>
    <property type="match status" value="1"/>
</dbReference>
<evidence type="ECO:0000256" key="12">
    <source>
        <dbReference type="ARBA" id="ARBA00022771"/>
    </source>
</evidence>
<dbReference type="AlphaFoldDB" id="A0ABD3B5V6"/>
<comment type="cofactor">
    <cofactor evidence="1">
        <name>Mg(2+)</name>
        <dbReference type="ChEBI" id="CHEBI:18420"/>
    </cofactor>
</comment>
<dbReference type="Gene3D" id="1.10.150.810">
    <property type="match status" value="2"/>
</dbReference>
<comment type="catalytic activity">
    <reaction evidence="19">
        <text>DNA(n) + a 2'-deoxyribonucleoside 5'-triphosphate = DNA(n+1) + diphosphate</text>
        <dbReference type="Rhea" id="RHEA:22508"/>
        <dbReference type="Rhea" id="RHEA-COMP:17339"/>
        <dbReference type="Rhea" id="RHEA-COMP:17340"/>
        <dbReference type="ChEBI" id="CHEBI:33019"/>
        <dbReference type="ChEBI" id="CHEBI:61560"/>
        <dbReference type="ChEBI" id="CHEBI:173112"/>
        <dbReference type="EC" id="2.7.7.7"/>
    </reaction>
</comment>
<keyword evidence="12" id="KW-0863">Zinc-finger</keyword>
<dbReference type="InterPro" id="IPR050116">
    <property type="entry name" value="DNA_polymerase-Y"/>
</dbReference>
<feature type="domain" description="UmuC" evidence="21">
    <location>
        <begin position="116"/>
        <end position="296"/>
    </location>
</feature>
<comment type="subcellular location">
    <subcellularLocation>
        <location evidence="2">Nucleus</location>
    </subcellularLocation>
</comment>